<dbReference type="OrthoDB" id="9802640at2"/>
<keyword evidence="2" id="KW-0540">Nuclease</keyword>
<dbReference type="EMBL" id="FUXP01000001">
    <property type="protein sequence ID" value="SJZ76425.1"/>
    <property type="molecule type" value="Genomic_DNA"/>
</dbReference>
<feature type="domain" description="HNH nuclease" evidence="1">
    <location>
        <begin position="214"/>
        <end position="273"/>
    </location>
</feature>
<keyword evidence="3" id="KW-1185">Reference proteome</keyword>
<dbReference type="GO" id="GO:0004519">
    <property type="term" value="F:endonuclease activity"/>
    <property type="evidence" value="ECO:0007669"/>
    <property type="project" value="UniProtKB-KW"/>
</dbReference>
<accession>A0A1T4NBC5</accession>
<keyword evidence="2" id="KW-0378">Hydrolase</keyword>
<evidence type="ECO:0000313" key="3">
    <source>
        <dbReference type="Proteomes" id="UP000190061"/>
    </source>
</evidence>
<dbReference type="STRING" id="1122188.SAMN02745674_00813"/>
<gene>
    <name evidence="2" type="ORF">SAMN02745674_00813</name>
</gene>
<reference evidence="2 3" key="1">
    <citation type="submission" date="2017-02" db="EMBL/GenBank/DDBJ databases">
        <authorList>
            <person name="Peterson S.W."/>
        </authorList>
    </citation>
    <scope>NUCLEOTIDE SEQUENCE [LARGE SCALE GENOMIC DNA]</scope>
    <source>
        <strain evidence="2 3">DSM 21749</strain>
    </source>
</reference>
<dbReference type="InterPro" id="IPR002711">
    <property type="entry name" value="HNH"/>
</dbReference>
<organism evidence="2 3">
    <name type="scientific">Lysobacter spongiicola DSM 21749</name>
    <dbReference type="NCBI Taxonomy" id="1122188"/>
    <lineage>
        <taxon>Bacteria</taxon>
        <taxon>Pseudomonadati</taxon>
        <taxon>Pseudomonadota</taxon>
        <taxon>Gammaproteobacteria</taxon>
        <taxon>Lysobacterales</taxon>
        <taxon>Lysobacteraceae</taxon>
        <taxon>Novilysobacter</taxon>
    </lineage>
</organism>
<dbReference type="CDD" id="cd00085">
    <property type="entry name" value="HNHc"/>
    <property type="match status" value="1"/>
</dbReference>
<protein>
    <submittedName>
        <fullName evidence="2">HNH endonuclease</fullName>
    </submittedName>
</protein>
<dbReference type="Pfam" id="PF01844">
    <property type="entry name" value="HNH"/>
    <property type="match status" value="1"/>
</dbReference>
<dbReference type="AlphaFoldDB" id="A0A1T4NBC5"/>
<name>A0A1T4NBC5_9GAMM</name>
<sequence>MKHTGCTSLAELVARELDVPPEDIMLLRHSSESVKKLLATGGTVEDYTYTQPTGSAYDYHHPDKTPIKVVVVIVRDRVYGVFKVLGVEREGTTYSLTSAAHRRFDIERGKPPRPAKRFSMLPVHTAYADLTVQGWEGRSRTAVQRSDGSFFLEIVVAPPIDPEGSEALQEQLDRRLQAALTDTPAQRRQRLMLAPKLPRKISVATVAFVRNADVIAEVLLRAAGKCESCFASAPFFRRTDHSPYLEVHHRIRLADGGEDTVANAIALCPNCHRREHYA</sequence>
<dbReference type="SMART" id="SM00507">
    <property type="entry name" value="HNHc"/>
    <property type="match status" value="1"/>
</dbReference>
<proteinExistence type="predicted"/>
<evidence type="ECO:0000313" key="2">
    <source>
        <dbReference type="EMBL" id="SJZ76425.1"/>
    </source>
</evidence>
<dbReference type="GO" id="GO:0003676">
    <property type="term" value="F:nucleic acid binding"/>
    <property type="evidence" value="ECO:0007669"/>
    <property type="project" value="InterPro"/>
</dbReference>
<dbReference type="Proteomes" id="UP000190061">
    <property type="component" value="Unassembled WGS sequence"/>
</dbReference>
<dbReference type="Gene3D" id="1.10.30.50">
    <property type="match status" value="1"/>
</dbReference>
<evidence type="ECO:0000259" key="1">
    <source>
        <dbReference type="SMART" id="SM00507"/>
    </source>
</evidence>
<dbReference type="InterPro" id="IPR003615">
    <property type="entry name" value="HNH_nuc"/>
</dbReference>
<keyword evidence="2" id="KW-0255">Endonuclease</keyword>
<dbReference type="GO" id="GO:0008270">
    <property type="term" value="F:zinc ion binding"/>
    <property type="evidence" value="ECO:0007669"/>
    <property type="project" value="InterPro"/>
</dbReference>